<reference evidence="2" key="1">
    <citation type="submission" date="2020-09" db="EMBL/GenBank/DDBJ databases">
        <title>Genome-Enabled Discovery of Anthraquinone Biosynthesis in Senna tora.</title>
        <authorList>
            <person name="Kang S.-H."/>
            <person name="Pandey R.P."/>
            <person name="Lee C.-M."/>
            <person name="Sim J.-S."/>
            <person name="Jeong J.-T."/>
            <person name="Choi B.-S."/>
            <person name="Jung M."/>
            <person name="Ginzburg D."/>
            <person name="Zhao K."/>
            <person name="Won S.Y."/>
            <person name="Oh T.-J."/>
            <person name="Yu Y."/>
            <person name="Kim N.-H."/>
            <person name="Lee O.R."/>
            <person name="Lee T.-H."/>
            <person name="Bashyal P."/>
            <person name="Kim T.-S."/>
            <person name="Lee W.-H."/>
            <person name="Kawkins C."/>
            <person name="Kim C.-K."/>
            <person name="Kim J.S."/>
            <person name="Ahn B.O."/>
            <person name="Rhee S.Y."/>
            <person name="Sohng J.K."/>
        </authorList>
    </citation>
    <scope>NUCLEOTIDE SEQUENCE</scope>
    <source>
        <tissue evidence="2">Leaf</tissue>
    </source>
</reference>
<dbReference type="EMBL" id="JAAIUW010000007">
    <property type="protein sequence ID" value="KAF7824315.1"/>
    <property type="molecule type" value="Genomic_DNA"/>
</dbReference>
<feature type="domain" description="Reverse transcriptase" evidence="1">
    <location>
        <begin position="176"/>
        <end position="456"/>
    </location>
</feature>
<comment type="caution">
    <text evidence="2">The sequence shown here is derived from an EMBL/GenBank/DDBJ whole genome shotgun (WGS) entry which is preliminary data.</text>
</comment>
<dbReference type="Proteomes" id="UP000634136">
    <property type="component" value="Unassembled WGS sequence"/>
</dbReference>
<keyword evidence="2" id="KW-0695">RNA-directed DNA polymerase</keyword>
<dbReference type="CDD" id="cd06222">
    <property type="entry name" value="RNase_H_like"/>
    <property type="match status" value="1"/>
</dbReference>
<dbReference type="Gene3D" id="3.30.420.10">
    <property type="entry name" value="Ribonuclease H-like superfamily/Ribonuclease H"/>
    <property type="match status" value="1"/>
</dbReference>
<dbReference type="PROSITE" id="PS50878">
    <property type="entry name" value="RT_POL"/>
    <property type="match status" value="1"/>
</dbReference>
<keyword evidence="3" id="KW-1185">Reference proteome</keyword>
<evidence type="ECO:0000313" key="3">
    <source>
        <dbReference type="Proteomes" id="UP000634136"/>
    </source>
</evidence>
<evidence type="ECO:0000313" key="2">
    <source>
        <dbReference type="EMBL" id="KAF7824315.1"/>
    </source>
</evidence>
<keyword evidence="2" id="KW-0548">Nucleotidyltransferase</keyword>
<dbReference type="InterPro" id="IPR000477">
    <property type="entry name" value="RT_dom"/>
</dbReference>
<dbReference type="InterPro" id="IPR012337">
    <property type="entry name" value="RNaseH-like_sf"/>
</dbReference>
<sequence>MRRLNGINNSLQNGHNPWLVKLEQELAREFQNVLLLEEELWASKSRVEWLHLGDSNTLFFHSSFIEIRRSNCILSLQDHNGNWLYNPVSIKDHISEYFLNCFSFSPVTNLDQNLPFPSIPSAGQLSLNDISTPTEIKNALLNLKPYKAPGVDGFQAAFFQKYWDFLNIDIMPCIQHIFSSKTMPPNWNDTIICLIPKIQNPTKVKNFCPISLCNTLYKLVSKVLVNRIKPFLPNLISENQAAFIKGRKANDNIILANEIIHSYNRKRSRKFGWLIISLDLEKAYDRLNWSFISSVLLKMNFPAELVSLISACISSVSHQFLINGTLTHKIIPSRGIRQGDPLSPYIFICCMQYLSSLIDVQVHKKKWVPPKLRGTPLSHLLFADDVLLFARVDVNSISAIKRTIEKFLTCSGLSINRSKSSIWFSDNTPMDMRNTALRNLNFSAVNNPSRYLGYTLGTKGKHNDFVPLINKIQSRINCWSNKYLSFAGKTTLINSVLSLLITYHTNTVALPTKTSKLIDKTLRDFFWSAPDDKKKIHTISWEKICIPTSFLSLIAKLACQVNSQQNSLWSNSIRHYLNPTCNSFSTTGKAIRKGLSLISSNSSSIISNGKNTDHWFDNWFTKAPLKNDDSIKVNVFANDLGSWSWELLSFDLPLSIKDSINAIPCLKNAPSANFIIVRWVSPPDGWWKLNSDGACSGNPDPFAIGGIIRDHFDNWIMGLSGFVGYGNALKAELWAIASGIKVAISLRCNHLWIESDSLLACKSALRNFTDVKLSHTFREGNQCADQLAKLSLLNREAYIVHQDIPPFLKMYFLADLHGVTFDRITASFNFASLSSLSLVCNVISSNLARS</sequence>
<dbReference type="PANTHER" id="PTHR31635:SF196">
    <property type="entry name" value="REVERSE TRANSCRIPTASE DOMAIN-CONTAINING PROTEIN-RELATED"/>
    <property type="match status" value="1"/>
</dbReference>
<accession>A0A834WI59</accession>
<dbReference type="GO" id="GO:0003964">
    <property type="term" value="F:RNA-directed DNA polymerase activity"/>
    <property type="evidence" value="ECO:0007669"/>
    <property type="project" value="UniProtKB-KW"/>
</dbReference>
<dbReference type="CDD" id="cd01650">
    <property type="entry name" value="RT_nLTR_like"/>
    <property type="match status" value="1"/>
</dbReference>
<dbReference type="InterPro" id="IPR043502">
    <property type="entry name" value="DNA/RNA_pol_sf"/>
</dbReference>
<dbReference type="InterPro" id="IPR044730">
    <property type="entry name" value="RNase_H-like_dom_plant"/>
</dbReference>
<dbReference type="InterPro" id="IPR036397">
    <property type="entry name" value="RNaseH_sf"/>
</dbReference>
<keyword evidence="2" id="KW-0808">Transferase</keyword>
<name>A0A834WI59_9FABA</name>
<evidence type="ECO:0000259" key="1">
    <source>
        <dbReference type="PROSITE" id="PS50878"/>
    </source>
</evidence>
<dbReference type="Pfam" id="PF00078">
    <property type="entry name" value="RVT_1"/>
    <property type="match status" value="1"/>
</dbReference>
<dbReference type="SUPFAM" id="SSF53098">
    <property type="entry name" value="Ribonuclease H-like"/>
    <property type="match status" value="1"/>
</dbReference>
<dbReference type="InterPro" id="IPR002156">
    <property type="entry name" value="RNaseH_domain"/>
</dbReference>
<dbReference type="GO" id="GO:0004523">
    <property type="term" value="F:RNA-DNA hybrid ribonuclease activity"/>
    <property type="evidence" value="ECO:0007669"/>
    <property type="project" value="InterPro"/>
</dbReference>
<dbReference type="PANTHER" id="PTHR31635">
    <property type="entry name" value="REVERSE TRANSCRIPTASE DOMAIN-CONTAINING PROTEIN-RELATED"/>
    <property type="match status" value="1"/>
</dbReference>
<proteinExistence type="predicted"/>
<organism evidence="2 3">
    <name type="scientific">Senna tora</name>
    <dbReference type="NCBI Taxonomy" id="362788"/>
    <lineage>
        <taxon>Eukaryota</taxon>
        <taxon>Viridiplantae</taxon>
        <taxon>Streptophyta</taxon>
        <taxon>Embryophyta</taxon>
        <taxon>Tracheophyta</taxon>
        <taxon>Spermatophyta</taxon>
        <taxon>Magnoliopsida</taxon>
        <taxon>eudicotyledons</taxon>
        <taxon>Gunneridae</taxon>
        <taxon>Pentapetalae</taxon>
        <taxon>rosids</taxon>
        <taxon>fabids</taxon>
        <taxon>Fabales</taxon>
        <taxon>Fabaceae</taxon>
        <taxon>Caesalpinioideae</taxon>
        <taxon>Cassia clade</taxon>
        <taxon>Senna</taxon>
    </lineage>
</organism>
<gene>
    <name evidence="2" type="ORF">G2W53_022459</name>
</gene>
<dbReference type="Pfam" id="PF13456">
    <property type="entry name" value="RVT_3"/>
    <property type="match status" value="1"/>
</dbReference>
<dbReference type="AlphaFoldDB" id="A0A834WI59"/>
<dbReference type="OrthoDB" id="1938625at2759"/>
<dbReference type="SUPFAM" id="SSF56672">
    <property type="entry name" value="DNA/RNA polymerases"/>
    <property type="match status" value="2"/>
</dbReference>
<dbReference type="GO" id="GO:0003676">
    <property type="term" value="F:nucleic acid binding"/>
    <property type="evidence" value="ECO:0007669"/>
    <property type="project" value="InterPro"/>
</dbReference>
<protein>
    <submittedName>
        <fullName evidence="2">Reverse transcriptase</fullName>
    </submittedName>
</protein>